<evidence type="ECO:0000313" key="2">
    <source>
        <dbReference type="Proteomes" id="UP000465306"/>
    </source>
</evidence>
<protein>
    <submittedName>
        <fullName evidence="1">Uncharacterized protein</fullName>
    </submittedName>
</protein>
<dbReference type="EMBL" id="BLKU01000005">
    <property type="protein sequence ID" value="GFG66621.1"/>
    <property type="molecule type" value="Genomic_DNA"/>
</dbReference>
<accession>A0ABQ1BSF6</accession>
<reference evidence="1 2" key="1">
    <citation type="journal article" date="2019" name="Emerg. Microbes Infect.">
        <title>Comprehensive subspecies identification of 175 nontuberculous mycobacteria species based on 7547 genomic profiles.</title>
        <authorList>
            <person name="Matsumoto Y."/>
            <person name="Kinjo T."/>
            <person name="Motooka D."/>
            <person name="Nabeya D."/>
            <person name="Jung N."/>
            <person name="Uechi K."/>
            <person name="Horii T."/>
            <person name="Iida T."/>
            <person name="Fujita J."/>
            <person name="Nakamura S."/>
        </authorList>
    </citation>
    <scope>NUCLEOTIDE SEQUENCE [LARGE SCALE GENOMIC DNA]</scope>
    <source>
        <strain evidence="1 2">JCM 13573</strain>
    </source>
</reference>
<comment type="caution">
    <text evidence="1">The sequence shown here is derived from an EMBL/GenBank/DDBJ whole genome shotgun (WGS) entry which is preliminary data.</text>
</comment>
<gene>
    <name evidence="1" type="ORF">MKUB_41110</name>
</gene>
<proteinExistence type="predicted"/>
<sequence>MAGARHAEHDAAVSAHDGDGLLKLLSLFGFEFAEPVSDLVDQAADAADFLLGGHRLDAGPVIEVGGGEQAFPVRSRSSR</sequence>
<evidence type="ECO:0000313" key="1">
    <source>
        <dbReference type="EMBL" id="GFG66621.1"/>
    </source>
</evidence>
<keyword evidence="2" id="KW-1185">Reference proteome</keyword>
<name>A0ABQ1BSF6_9MYCO</name>
<dbReference type="Proteomes" id="UP000465306">
    <property type="component" value="Unassembled WGS sequence"/>
</dbReference>
<organism evidence="1 2">
    <name type="scientific">Mycobacterium kubicae</name>
    <dbReference type="NCBI Taxonomy" id="120959"/>
    <lineage>
        <taxon>Bacteria</taxon>
        <taxon>Bacillati</taxon>
        <taxon>Actinomycetota</taxon>
        <taxon>Actinomycetes</taxon>
        <taxon>Mycobacteriales</taxon>
        <taxon>Mycobacteriaceae</taxon>
        <taxon>Mycobacterium</taxon>
        <taxon>Mycobacterium simiae complex</taxon>
    </lineage>
</organism>